<evidence type="ECO:0000313" key="3">
    <source>
        <dbReference type="EMBL" id="GAA4404410.1"/>
    </source>
</evidence>
<name>A0ABP8KDF5_9ACTN</name>
<organism evidence="3 4">
    <name type="scientific">Tsukamurella soli</name>
    <dbReference type="NCBI Taxonomy" id="644556"/>
    <lineage>
        <taxon>Bacteria</taxon>
        <taxon>Bacillati</taxon>
        <taxon>Actinomycetota</taxon>
        <taxon>Actinomycetes</taxon>
        <taxon>Mycobacteriales</taxon>
        <taxon>Tsukamurellaceae</taxon>
        <taxon>Tsukamurella</taxon>
    </lineage>
</organism>
<keyword evidence="4" id="KW-1185">Reference proteome</keyword>
<comment type="caution">
    <text evidence="3">The sequence shown here is derived from an EMBL/GenBank/DDBJ whole genome shotgun (WGS) entry which is preliminary data.</text>
</comment>
<protein>
    <submittedName>
        <fullName evidence="3">ABC transporter substrate-binding protein</fullName>
    </submittedName>
</protein>
<dbReference type="CDD" id="cd01004">
    <property type="entry name" value="PBP2_MidA_like"/>
    <property type="match status" value="1"/>
</dbReference>
<evidence type="ECO:0000259" key="2">
    <source>
        <dbReference type="SMART" id="SM00062"/>
    </source>
</evidence>
<proteinExistence type="predicted"/>
<keyword evidence="1" id="KW-0732">Signal</keyword>
<evidence type="ECO:0000313" key="4">
    <source>
        <dbReference type="Proteomes" id="UP001500635"/>
    </source>
</evidence>
<dbReference type="Proteomes" id="UP001500635">
    <property type="component" value="Unassembled WGS sequence"/>
</dbReference>
<gene>
    <name evidence="3" type="ORF">GCM10023147_46850</name>
</gene>
<dbReference type="Pfam" id="PF00497">
    <property type="entry name" value="SBP_bac_3"/>
    <property type="match status" value="1"/>
</dbReference>
<dbReference type="SMART" id="SM00062">
    <property type="entry name" value="PBPb"/>
    <property type="match status" value="1"/>
</dbReference>
<reference evidence="4" key="1">
    <citation type="journal article" date="2019" name="Int. J. Syst. Evol. Microbiol.">
        <title>The Global Catalogue of Microorganisms (GCM) 10K type strain sequencing project: providing services to taxonomists for standard genome sequencing and annotation.</title>
        <authorList>
            <consortium name="The Broad Institute Genomics Platform"/>
            <consortium name="The Broad Institute Genome Sequencing Center for Infectious Disease"/>
            <person name="Wu L."/>
            <person name="Ma J."/>
        </authorList>
    </citation>
    <scope>NUCLEOTIDE SEQUENCE [LARGE SCALE GENOMIC DNA]</scope>
    <source>
        <strain evidence="4">JCM 17688</strain>
    </source>
</reference>
<dbReference type="PANTHER" id="PTHR35936">
    <property type="entry name" value="MEMBRANE-BOUND LYTIC MUREIN TRANSGLYCOSYLASE F"/>
    <property type="match status" value="1"/>
</dbReference>
<dbReference type="InterPro" id="IPR001638">
    <property type="entry name" value="Solute-binding_3/MltF_N"/>
</dbReference>
<dbReference type="Gene3D" id="3.40.190.10">
    <property type="entry name" value="Periplasmic binding protein-like II"/>
    <property type="match status" value="2"/>
</dbReference>
<dbReference type="SUPFAM" id="SSF53850">
    <property type="entry name" value="Periplasmic binding protein-like II"/>
    <property type="match status" value="1"/>
</dbReference>
<accession>A0ABP8KDF5</accession>
<sequence>MSATEKPTVDFWVELPFNRSEVPDMHKLIGVAAVAVVASATITACGSGGAASPQGCSPAVGASDLVHAGTLTISTNATLPPMQYVDANGNVTGMRIDIGDEIAKRLCLKPDFVNVDFDAQIPGVQGKRWDMIDTGLFYTPERAQTLDLVPYERQAVAVAVPKGDPRHIAAVDDLAGKTIGVEAPGYEFDTLNSLAAKFATEGKPKLTVRGFQTNADAFQALAAGQVDGAAIVDSVTTYYEKDGRFTTAVGGINPAPLAMGFAKHSPISAVVAKTLSQMRADGWLTAVFKKYGVQGYQGNIAVSTGSLGS</sequence>
<feature type="domain" description="Solute-binding protein family 3/N-terminal" evidence="2">
    <location>
        <begin position="70"/>
        <end position="295"/>
    </location>
</feature>
<dbReference type="EMBL" id="BAABFR010000122">
    <property type="protein sequence ID" value="GAA4404410.1"/>
    <property type="molecule type" value="Genomic_DNA"/>
</dbReference>
<evidence type="ECO:0000256" key="1">
    <source>
        <dbReference type="ARBA" id="ARBA00022729"/>
    </source>
</evidence>
<dbReference type="PANTHER" id="PTHR35936:SF17">
    <property type="entry name" value="ARGININE-BINDING EXTRACELLULAR PROTEIN ARTP"/>
    <property type="match status" value="1"/>
</dbReference>